<comment type="caution">
    <text evidence="1">The sequence shown here is derived from an EMBL/GenBank/DDBJ whole genome shotgun (WGS) entry which is preliminary data.</text>
</comment>
<sequence length="47" mass="4761">MKGVSIAGIGAIALIATVPFVSQIPGIPSVWQSGIVNAQNVKTQGQI</sequence>
<accession>A0A8J7HHM2</accession>
<dbReference type="Proteomes" id="UP000599391">
    <property type="component" value="Unassembled WGS sequence"/>
</dbReference>
<proteinExistence type="predicted"/>
<dbReference type="EMBL" id="JAECZB010000097">
    <property type="protein sequence ID" value="MBH8555713.1"/>
    <property type="molecule type" value="Genomic_DNA"/>
</dbReference>
<organism evidence="1 2">
    <name type="scientific">Atlanticothrix silvestris CENA357</name>
    <dbReference type="NCBI Taxonomy" id="1725252"/>
    <lineage>
        <taxon>Bacteria</taxon>
        <taxon>Bacillati</taxon>
        <taxon>Cyanobacteriota</taxon>
        <taxon>Cyanophyceae</taxon>
        <taxon>Nostocales</taxon>
        <taxon>Nodulariaceae</taxon>
        <taxon>Atlanticothrix</taxon>
        <taxon>Atlanticothrix silvestris</taxon>
    </lineage>
</organism>
<reference evidence="1 2" key="1">
    <citation type="journal article" date="2021" name="Int. J. Syst. Evol. Microbiol.">
        <title>Amazonocrinis nigriterrae gen. nov., sp. nov., Atlanticothrix silvestris gen. nov., sp. nov. and Dendronalium phyllosphericum gen. nov., sp. nov., nostocacean cyanobacteria from Brazilian environments.</title>
        <authorList>
            <person name="Alvarenga D.O."/>
            <person name="Andreote A.P.D."/>
            <person name="Branco L.H.Z."/>
            <person name="Delbaje E."/>
            <person name="Cruz R.B."/>
            <person name="Varani A.M."/>
            <person name="Fiore M.F."/>
        </authorList>
    </citation>
    <scope>NUCLEOTIDE SEQUENCE [LARGE SCALE GENOMIC DNA]</scope>
    <source>
        <strain evidence="1 2">CENA357</strain>
    </source>
</reference>
<protein>
    <submittedName>
        <fullName evidence="1">Uncharacterized protein</fullName>
    </submittedName>
</protein>
<feature type="non-terminal residue" evidence="1">
    <location>
        <position position="47"/>
    </location>
</feature>
<gene>
    <name evidence="1" type="ORF">I8751_25880</name>
</gene>
<keyword evidence="2" id="KW-1185">Reference proteome</keyword>
<evidence type="ECO:0000313" key="2">
    <source>
        <dbReference type="Proteomes" id="UP000599391"/>
    </source>
</evidence>
<name>A0A8J7HHM2_9CYAN</name>
<dbReference type="AlphaFoldDB" id="A0A8J7HHM2"/>
<evidence type="ECO:0000313" key="1">
    <source>
        <dbReference type="EMBL" id="MBH8555713.1"/>
    </source>
</evidence>